<comment type="caution">
    <text evidence="11">The sequence shown here is derived from an EMBL/GenBank/DDBJ whole genome shotgun (WGS) entry which is preliminary data.</text>
</comment>
<dbReference type="Gene3D" id="3.30.40.10">
    <property type="entry name" value="Zinc/RING finger domain, C3HC4 (zinc finger)"/>
    <property type="match status" value="1"/>
</dbReference>
<protein>
    <recommendedName>
        <fullName evidence="2">RING-type E3 ubiquitin transferase</fullName>
        <ecNumber evidence="2">2.3.2.27</ecNumber>
    </recommendedName>
</protein>
<dbReference type="EC" id="2.3.2.27" evidence="2"/>
<evidence type="ECO:0000256" key="9">
    <source>
        <dbReference type="SAM" id="MobiDB-lite"/>
    </source>
</evidence>
<evidence type="ECO:0000313" key="12">
    <source>
        <dbReference type="Proteomes" id="UP000242188"/>
    </source>
</evidence>
<dbReference type="Pfam" id="PF13639">
    <property type="entry name" value="zf-RING_2"/>
    <property type="match status" value="1"/>
</dbReference>
<dbReference type="EMBL" id="NEDP02000942">
    <property type="protein sequence ID" value="OWF54678.1"/>
    <property type="molecule type" value="Genomic_DNA"/>
</dbReference>
<feature type="region of interest" description="Disordered" evidence="9">
    <location>
        <begin position="130"/>
        <end position="179"/>
    </location>
</feature>
<dbReference type="CDD" id="cd16454">
    <property type="entry name" value="RING-H2_PA-TM-RING"/>
    <property type="match status" value="1"/>
</dbReference>
<dbReference type="InterPro" id="IPR011016">
    <property type="entry name" value="Znf_RING-CH"/>
</dbReference>
<feature type="domain" description="RING-type" evidence="10">
    <location>
        <begin position="286"/>
        <end position="327"/>
    </location>
</feature>
<dbReference type="GO" id="GO:0061630">
    <property type="term" value="F:ubiquitin protein ligase activity"/>
    <property type="evidence" value="ECO:0007669"/>
    <property type="project" value="UniProtKB-EC"/>
</dbReference>
<dbReference type="PANTHER" id="PTHR22937">
    <property type="entry name" value="E3 UBIQUITIN-PROTEIN LIGASE RNF165"/>
    <property type="match status" value="1"/>
</dbReference>
<dbReference type="SUPFAM" id="SSF57850">
    <property type="entry name" value="RING/U-box"/>
    <property type="match status" value="1"/>
</dbReference>
<evidence type="ECO:0000313" key="11">
    <source>
        <dbReference type="EMBL" id="OWF54678.1"/>
    </source>
</evidence>
<evidence type="ECO:0000256" key="7">
    <source>
        <dbReference type="ARBA" id="ARBA00022833"/>
    </source>
</evidence>
<dbReference type="STRING" id="6573.A0A210R0Y2"/>
<sequence>MATDAEIARKLQLEEFQRGDSTDPDAQLAWHLQQNDLEVDDLDSGSLHLDQLSPDPVSESSDITDYDHSVMDYLSPDGITDEVGYGQATAQSEYQVDTYSVHDDERMAFLLEEQLKLSQEHEDAELAQKLYDEEEHNHTRRRATRPPTLPRREPPQRNRPPRHALFPPNSGSGRHPVFDPTFSPPETDMPFNIRGPHHHHHLPRHDFDCLRPSMFGLRMRNHDLPRNMLPQEDVDLNDYEALWELAETIGNVKDNGLTQEVIDGLKSGAFTKDAHGAMSQKTDHECRICLSTFSEGENVKILPCSHMYHKSCIDNWLKMKGDCPICRENVKPES</sequence>
<dbReference type="GO" id="GO:0008270">
    <property type="term" value="F:zinc ion binding"/>
    <property type="evidence" value="ECO:0007669"/>
    <property type="project" value="UniProtKB-KW"/>
</dbReference>
<dbReference type="PANTHER" id="PTHR22937:SF65">
    <property type="entry name" value="E3 UBIQUITIN-PROTEIN LIGASE ARK2C"/>
    <property type="match status" value="1"/>
</dbReference>
<dbReference type="InterPro" id="IPR045191">
    <property type="entry name" value="MBR1/2-like"/>
</dbReference>
<evidence type="ECO:0000256" key="4">
    <source>
        <dbReference type="ARBA" id="ARBA00022723"/>
    </source>
</evidence>
<feature type="region of interest" description="Disordered" evidence="9">
    <location>
        <begin position="41"/>
        <end position="63"/>
    </location>
</feature>
<keyword evidence="4" id="KW-0479">Metal-binding</keyword>
<evidence type="ECO:0000256" key="2">
    <source>
        <dbReference type="ARBA" id="ARBA00012483"/>
    </source>
</evidence>
<keyword evidence="5 8" id="KW-0863">Zinc-finger</keyword>
<keyword evidence="6" id="KW-0833">Ubl conjugation pathway</keyword>
<dbReference type="SMART" id="SM00744">
    <property type="entry name" value="RINGv"/>
    <property type="match status" value="1"/>
</dbReference>
<dbReference type="InterPro" id="IPR001841">
    <property type="entry name" value="Znf_RING"/>
</dbReference>
<keyword evidence="7" id="KW-0862">Zinc</keyword>
<accession>A0A210R0Y2</accession>
<evidence type="ECO:0000256" key="1">
    <source>
        <dbReference type="ARBA" id="ARBA00000900"/>
    </source>
</evidence>
<comment type="catalytic activity">
    <reaction evidence="1">
        <text>S-ubiquitinyl-[E2 ubiquitin-conjugating enzyme]-L-cysteine + [acceptor protein]-L-lysine = [E2 ubiquitin-conjugating enzyme]-L-cysteine + N(6)-ubiquitinyl-[acceptor protein]-L-lysine.</text>
        <dbReference type="EC" id="2.3.2.27"/>
    </reaction>
</comment>
<keyword evidence="12" id="KW-1185">Reference proteome</keyword>
<gene>
    <name evidence="11" type="ORF">KP79_PYT04401</name>
</gene>
<evidence type="ECO:0000256" key="8">
    <source>
        <dbReference type="PROSITE-ProRule" id="PRU00175"/>
    </source>
</evidence>
<evidence type="ECO:0000256" key="5">
    <source>
        <dbReference type="ARBA" id="ARBA00022771"/>
    </source>
</evidence>
<dbReference type="InterPro" id="IPR013083">
    <property type="entry name" value="Znf_RING/FYVE/PHD"/>
</dbReference>
<proteinExistence type="predicted"/>
<dbReference type="PROSITE" id="PS50089">
    <property type="entry name" value="ZF_RING_2"/>
    <property type="match status" value="1"/>
</dbReference>
<dbReference type="Proteomes" id="UP000242188">
    <property type="component" value="Unassembled WGS sequence"/>
</dbReference>
<dbReference type="OrthoDB" id="8062037at2759"/>
<keyword evidence="3" id="KW-0808">Transferase</keyword>
<evidence type="ECO:0000256" key="3">
    <source>
        <dbReference type="ARBA" id="ARBA00022679"/>
    </source>
</evidence>
<organism evidence="11 12">
    <name type="scientific">Mizuhopecten yessoensis</name>
    <name type="common">Japanese scallop</name>
    <name type="synonym">Patinopecten yessoensis</name>
    <dbReference type="NCBI Taxonomy" id="6573"/>
    <lineage>
        <taxon>Eukaryota</taxon>
        <taxon>Metazoa</taxon>
        <taxon>Spiralia</taxon>
        <taxon>Lophotrochozoa</taxon>
        <taxon>Mollusca</taxon>
        <taxon>Bivalvia</taxon>
        <taxon>Autobranchia</taxon>
        <taxon>Pteriomorphia</taxon>
        <taxon>Pectinida</taxon>
        <taxon>Pectinoidea</taxon>
        <taxon>Pectinidae</taxon>
        <taxon>Mizuhopecten</taxon>
    </lineage>
</organism>
<reference evidence="11 12" key="1">
    <citation type="journal article" date="2017" name="Nat. Ecol. Evol.">
        <title>Scallop genome provides insights into evolution of bilaterian karyotype and development.</title>
        <authorList>
            <person name="Wang S."/>
            <person name="Zhang J."/>
            <person name="Jiao W."/>
            <person name="Li J."/>
            <person name="Xun X."/>
            <person name="Sun Y."/>
            <person name="Guo X."/>
            <person name="Huan P."/>
            <person name="Dong B."/>
            <person name="Zhang L."/>
            <person name="Hu X."/>
            <person name="Sun X."/>
            <person name="Wang J."/>
            <person name="Zhao C."/>
            <person name="Wang Y."/>
            <person name="Wang D."/>
            <person name="Huang X."/>
            <person name="Wang R."/>
            <person name="Lv J."/>
            <person name="Li Y."/>
            <person name="Zhang Z."/>
            <person name="Liu B."/>
            <person name="Lu W."/>
            <person name="Hui Y."/>
            <person name="Liang J."/>
            <person name="Zhou Z."/>
            <person name="Hou R."/>
            <person name="Li X."/>
            <person name="Liu Y."/>
            <person name="Li H."/>
            <person name="Ning X."/>
            <person name="Lin Y."/>
            <person name="Zhao L."/>
            <person name="Xing Q."/>
            <person name="Dou J."/>
            <person name="Li Y."/>
            <person name="Mao J."/>
            <person name="Guo H."/>
            <person name="Dou H."/>
            <person name="Li T."/>
            <person name="Mu C."/>
            <person name="Jiang W."/>
            <person name="Fu Q."/>
            <person name="Fu X."/>
            <person name="Miao Y."/>
            <person name="Liu J."/>
            <person name="Yu Q."/>
            <person name="Li R."/>
            <person name="Liao H."/>
            <person name="Li X."/>
            <person name="Kong Y."/>
            <person name="Jiang Z."/>
            <person name="Chourrout D."/>
            <person name="Li R."/>
            <person name="Bao Z."/>
        </authorList>
    </citation>
    <scope>NUCLEOTIDE SEQUENCE [LARGE SCALE GENOMIC DNA]</scope>
    <source>
        <strain evidence="11 12">PY_sf001</strain>
    </source>
</reference>
<name>A0A210R0Y2_MIZYE</name>
<dbReference type="AlphaFoldDB" id="A0A210R0Y2"/>
<dbReference type="SMART" id="SM00184">
    <property type="entry name" value="RING"/>
    <property type="match status" value="1"/>
</dbReference>
<evidence type="ECO:0000256" key="6">
    <source>
        <dbReference type="ARBA" id="ARBA00022786"/>
    </source>
</evidence>
<evidence type="ECO:0000259" key="10">
    <source>
        <dbReference type="PROSITE" id="PS50089"/>
    </source>
</evidence>